<dbReference type="Gene3D" id="3.20.20.80">
    <property type="entry name" value="Glycosidases"/>
    <property type="match status" value="1"/>
</dbReference>
<accession>A0A926E5T0</accession>
<comment type="caution">
    <text evidence="2">The sequence shown here is derived from an EMBL/GenBank/DDBJ whole genome shotgun (WGS) entry which is preliminary data.</text>
</comment>
<reference evidence="2" key="1">
    <citation type="submission" date="2020-08" db="EMBL/GenBank/DDBJ databases">
        <title>Genome public.</title>
        <authorList>
            <person name="Liu C."/>
            <person name="Sun Q."/>
        </authorList>
    </citation>
    <scope>NUCLEOTIDE SEQUENCE</scope>
    <source>
        <strain evidence="2">NSJ-33</strain>
    </source>
</reference>
<keyword evidence="3" id="KW-1185">Reference proteome</keyword>
<dbReference type="Pfam" id="PF19773">
    <property type="entry name" value="DUF6259"/>
    <property type="match status" value="1"/>
</dbReference>
<organism evidence="2 3">
    <name type="scientific">Fumia xinanensis</name>
    <dbReference type="NCBI Taxonomy" id="2763659"/>
    <lineage>
        <taxon>Bacteria</taxon>
        <taxon>Bacillati</taxon>
        <taxon>Bacillota</taxon>
        <taxon>Clostridia</taxon>
        <taxon>Eubacteriales</taxon>
        <taxon>Oscillospiraceae</taxon>
        <taxon>Fumia</taxon>
    </lineage>
</organism>
<dbReference type="AlphaFoldDB" id="A0A926E5T0"/>
<dbReference type="EMBL" id="JACRSV010000004">
    <property type="protein sequence ID" value="MBC8560797.1"/>
    <property type="molecule type" value="Genomic_DNA"/>
</dbReference>
<dbReference type="InterPro" id="IPR017853">
    <property type="entry name" value="GH"/>
</dbReference>
<evidence type="ECO:0000313" key="3">
    <source>
        <dbReference type="Proteomes" id="UP000610760"/>
    </source>
</evidence>
<proteinExistence type="predicted"/>
<protein>
    <recommendedName>
        <fullName evidence="1">DUF6259 domain-containing protein</fullName>
    </recommendedName>
</protein>
<dbReference type="SUPFAM" id="SSF51445">
    <property type="entry name" value="(Trans)glycosidases"/>
    <property type="match status" value="1"/>
</dbReference>
<evidence type="ECO:0000259" key="1">
    <source>
        <dbReference type="Pfam" id="PF19773"/>
    </source>
</evidence>
<name>A0A926E5T0_9FIRM</name>
<gene>
    <name evidence="2" type="ORF">H8710_12050</name>
</gene>
<feature type="domain" description="DUF6259" evidence="1">
    <location>
        <begin position="280"/>
        <end position="543"/>
    </location>
</feature>
<sequence length="727" mass="82989">MYQSRYHYQNDLLSVAIDSLTGELLELIYKPTGENLIKNSSFLLHQPFQLFASLKGEKIRLFGGDTYSIARDAQLKPHITHEETENALLIRVSYNKLTDGEKSYNIPLCYQIELSRDTSELHWQLSLSNRQPELLIEDLRFPCLNGVYLGDTWEDDTLVYPYNAGLKIQNPVGFFCEKSPCIYWKWQEYRYVYSLGNIAAGPDEDGLYAMDFSYSGPLSMTWLDYYGEDLGIYFANHDPLPHNCSLRAETYGTSSPGMNFSFVHHPYCENGGNWNSPPLVTAVHRGDWHRGAEIYRAFRQNNVPAKKPKRPHWFEKSPGLVAHYDFKYQNGGVVHRYKDIPRLLDEAREMGLNHLLLAGWHRDGFDHGFPEYRADADLGTEEEFREAVSIVRQKGGHLSFYINSRIANTKYDPTGAFTAENAVRQKDGSPFVEAAGNRDLNFAVMCIHSSEWRNRLQSAVQYATERIGADGVYLDQLAMAPPCICHNPAHGHSWNDWNEGYRSLLKQINNKTSTDAPMSIVAEGVSDAYNADVSGFLVSTFSYYYTGAFPELYKYTFPEQILVDMLYPESNMAMRPVHIGQASTDIINKAFVTGSYFWVYDLVDDNTFHRDPKQFRYLKDVITLRKYWLETFGHGIFRDTDGLLEIPGTLIKRFELPGGVLLAIAQKQAACGECSMEYSPKIARAAVYTVKETAVQKRLLSFSAQEEKVTFSMPQEPISLIVFDNME</sequence>
<dbReference type="RefSeq" id="WP_249296087.1">
    <property type="nucleotide sequence ID" value="NZ_JACRSV010000004.1"/>
</dbReference>
<dbReference type="Proteomes" id="UP000610760">
    <property type="component" value="Unassembled WGS sequence"/>
</dbReference>
<dbReference type="InterPro" id="IPR046226">
    <property type="entry name" value="DUF6259"/>
</dbReference>
<evidence type="ECO:0000313" key="2">
    <source>
        <dbReference type="EMBL" id="MBC8560797.1"/>
    </source>
</evidence>